<dbReference type="InterPro" id="IPR036638">
    <property type="entry name" value="HLH_DNA-bd_sf"/>
</dbReference>
<evidence type="ECO:0000256" key="4">
    <source>
        <dbReference type="ARBA" id="ARBA00023163"/>
    </source>
</evidence>
<dbReference type="SMART" id="SM00353">
    <property type="entry name" value="HLH"/>
    <property type="match status" value="1"/>
</dbReference>
<organism evidence="9 10">
    <name type="scientific">Colocasia esculenta</name>
    <name type="common">Wild taro</name>
    <name type="synonym">Arum esculentum</name>
    <dbReference type="NCBI Taxonomy" id="4460"/>
    <lineage>
        <taxon>Eukaryota</taxon>
        <taxon>Viridiplantae</taxon>
        <taxon>Streptophyta</taxon>
        <taxon>Embryophyta</taxon>
        <taxon>Tracheophyta</taxon>
        <taxon>Spermatophyta</taxon>
        <taxon>Magnoliopsida</taxon>
        <taxon>Liliopsida</taxon>
        <taxon>Araceae</taxon>
        <taxon>Aroideae</taxon>
        <taxon>Colocasieae</taxon>
        <taxon>Colocasia</taxon>
    </lineage>
</organism>
<sequence>MELSSSSWLSDLALMDDSSLIHQGELSTLDQLTSHHIAAALDDDFQNSISAESHTSYPIFATRSKSTATNAVLARSPTAAGAERPAKLPKTSSWNQRFLAAAMAPSFPRILSFGRPDAAEDPPHLLRSFVGVSAQPEEAGLSTISSMAAQAGRRAPNSGSRPPSHAHDHLIAERKRRERISEMFIALSAVVPGLKKMDKASVLGDAIKYVKQLEQQVKAFEEQAAKRTVESVVLVKRSQLLPSDDDISSSGENSDGTAAVPPSGEYLPDVEAKVSDRSVLLRIHCEQRKGLLVRVMEEVEKLQLSVVNASVIPFAGSALDITVMAQASSSPLVQLRQLQQYVLILLSLMEEEFSMTVKDLVKHLNSACREFM</sequence>
<evidence type="ECO:0000256" key="5">
    <source>
        <dbReference type="ARBA" id="ARBA00023242"/>
    </source>
</evidence>
<feature type="region of interest" description="Disordered" evidence="7">
    <location>
        <begin position="243"/>
        <end position="265"/>
    </location>
</feature>
<keyword evidence="3" id="KW-0805">Transcription regulation</keyword>
<dbReference type="PANTHER" id="PTHR45959">
    <property type="entry name" value="BHLH TRANSCRIPTION FACTOR"/>
    <property type="match status" value="1"/>
</dbReference>
<dbReference type="InterPro" id="IPR011598">
    <property type="entry name" value="bHLH_dom"/>
</dbReference>
<dbReference type="InterPro" id="IPR052610">
    <property type="entry name" value="bHLH_transcription_regulator"/>
</dbReference>
<dbReference type="InterPro" id="IPR054502">
    <property type="entry name" value="bHLH-TF_ACT-like_plant"/>
</dbReference>
<evidence type="ECO:0000256" key="7">
    <source>
        <dbReference type="SAM" id="MobiDB-lite"/>
    </source>
</evidence>
<dbReference type="SUPFAM" id="SSF47459">
    <property type="entry name" value="HLH, helix-loop-helix DNA-binding domain"/>
    <property type="match status" value="1"/>
</dbReference>
<dbReference type="OrthoDB" id="690068at2759"/>
<name>A0A843VBK5_COLES</name>
<dbReference type="PROSITE" id="PS50888">
    <property type="entry name" value="BHLH"/>
    <property type="match status" value="1"/>
</dbReference>
<dbReference type="GO" id="GO:0046983">
    <property type="term" value="F:protein dimerization activity"/>
    <property type="evidence" value="ECO:0007669"/>
    <property type="project" value="InterPro"/>
</dbReference>
<reference evidence="9" key="1">
    <citation type="submission" date="2017-07" db="EMBL/GenBank/DDBJ databases">
        <title>Taro Niue Genome Assembly and Annotation.</title>
        <authorList>
            <person name="Atibalentja N."/>
            <person name="Keating K."/>
            <person name="Fields C.J."/>
        </authorList>
    </citation>
    <scope>NUCLEOTIDE SEQUENCE</scope>
    <source>
        <strain evidence="9">Niue_2</strain>
        <tissue evidence="9">Leaf</tissue>
    </source>
</reference>
<evidence type="ECO:0000256" key="2">
    <source>
        <dbReference type="ARBA" id="ARBA00005510"/>
    </source>
</evidence>
<keyword evidence="6" id="KW-0175">Coiled coil</keyword>
<gene>
    <name evidence="9" type="ORF">Taro_023706</name>
</gene>
<dbReference type="AlphaFoldDB" id="A0A843VBK5"/>
<evidence type="ECO:0000313" key="9">
    <source>
        <dbReference type="EMBL" id="MQL91100.1"/>
    </source>
</evidence>
<evidence type="ECO:0000256" key="1">
    <source>
        <dbReference type="ARBA" id="ARBA00004123"/>
    </source>
</evidence>
<comment type="similarity">
    <text evidence="2">Belongs to the bHLH protein family.</text>
</comment>
<dbReference type="Pfam" id="PF22754">
    <property type="entry name" value="bHLH-TF_ACT-like_plant"/>
    <property type="match status" value="1"/>
</dbReference>
<dbReference type="Pfam" id="PF00010">
    <property type="entry name" value="HLH"/>
    <property type="match status" value="1"/>
</dbReference>
<dbReference type="GO" id="GO:0005634">
    <property type="term" value="C:nucleus"/>
    <property type="evidence" value="ECO:0007669"/>
    <property type="project" value="UniProtKB-SubCell"/>
</dbReference>
<keyword evidence="4" id="KW-0804">Transcription</keyword>
<evidence type="ECO:0000256" key="3">
    <source>
        <dbReference type="ARBA" id="ARBA00023015"/>
    </source>
</evidence>
<evidence type="ECO:0000259" key="8">
    <source>
        <dbReference type="PROSITE" id="PS50888"/>
    </source>
</evidence>
<feature type="domain" description="BHLH" evidence="8">
    <location>
        <begin position="164"/>
        <end position="213"/>
    </location>
</feature>
<evidence type="ECO:0000313" key="10">
    <source>
        <dbReference type="Proteomes" id="UP000652761"/>
    </source>
</evidence>
<accession>A0A843VBK5</accession>
<feature type="coiled-coil region" evidence="6">
    <location>
        <begin position="203"/>
        <end position="230"/>
    </location>
</feature>
<dbReference type="Gene3D" id="4.10.280.10">
    <property type="entry name" value="Helix-loop-helix DNA-binding domain"/>
    <property type="match status" value="1"/>
</dbReference>
<dbReference type="PANTHER" id="PTHR45959:SF2">
    <property type="entry name" value="BHLH TRANSCRIPTION FACTOR"/>
    <property type="match status" value="1"/>
</dbReference>
<evidence type="ECO:0000256" key="6">
    <source>
        <dbReference type="SAM" id="Coils"/>
    </source>
</evidence>
<keyword evidence="10" id="KW-1185">Reference proteome</keyword>
<dbReference type="EMBL" id="NMUH01001303">
    <property type="protein sequence ID" value="MQL91100.1"/>
    <property type="molecule type" value="Genomic_DNA"/>
</dbReference>
<comment type="caution">
    <text evidence="9">The sequence shown here is derived from an EMBL/GenBank/DDBJ whole genome shotgun (WGS) entry which is preliminary data.</text>
</comment>
<proteinExistence type="inferred from homology"/>
<dbReference type="Proteomes" id="UP000652761">
    <property type="component" value="Unassembled WGS sequence"/>
</dbReference>
<comment type="subcellular location">
    <subcellularLocation>
        <location evidence="1">Nucleus</location>
    </subcellularLocation>
</comment>
<protein>
    <recommendedName>
        <fullName evidence="8">BHLH domain-containing protein</fullName>
    </recommendedName>
</protein>
<keyword evidence="5" id="KW-0539">Nucleus</keyword>